<organism evidence="2 3">
    <name type="scientific">Amycolatopsis cihanbeyliensis</name>
    <dbReference type="NCBI Taxonomy" id="1128664"/>
    <lineage>
        <taxon>Bacteria</taxon>
        <taxon>Bacillati</taxon>
        <taxon>Actinomycetota</taxon>
        <taxon>Actinomycetes</taxon>
        <taxon>Pseudonocardiales</taxon>
        <taxon>Pseudonocardiaceae</taxon>
        <taxon>Amycolatopsis</taxon>
    </lineage>
</organism>
<dbReference type="SUPFAM" id="SSF47413">
    <property type="entry name" value="lambda repressor-like DNA-binding domains"/>
    <property type="match status" value="1"/>
</dbReference>
<evidence type="ECO:0000259" key="1">
    <source>
        <dbReference type="PROSITE" id="PS50943"/>
    </source>
</evidence>
<feature type="domain" description="HTH cro/C1-type" evidence="1">
    <location>
        <begin position="47"/>
        <end position="102"/>
    </location>
</feature>
<dbReference type="RefSeq" id="WP_142000957.1">
    <property type="nucleotide sequence ID" value="NZ_VFML01000001.1"/>
</dbReference>
<dbReference type="InterPro" id="IPR010982">
    <property type="entry name" value="Lambda_DNA-bd_dom_sf"/>
</dbReference>
<dbReference type="EMBL" id="VFML01000001">
    <property type="protein sequence ID" value="TQJ05435.1"/>
    <property type="molecule type" value="Genomic_DNA"/>
</dbReference>
<sequence>MATLVVHLFAEERPGRRAGAREEGDSAKRLLVPARSHGEPTEIGQRVRAIRRRRGLSLDTAAGLAGISKAYLSLLERGERRFERRGLLEDLANALGCAVIDLTGQPYLPGDRVSAEALATLPPISVALYDATLEDVPDVPARPVEQLARLARVSNEHSANSLYSLAGYDLGDLLTELHVHAVTGEPDTRRAALAALVEACFVAAGNARSLGNYDLAVTAARRAQDAARRLDDPALSAFAAMTGTGALSRLGARHRAQRVASTALAEVEYVDPEAKYTGPAEAAGMLHLSSAQMAAKDHDADRAATHLQAAAELAERTGERNALQFTFGPANVQAWSLSVAVELGQGTERAETIARTPGYDANLVTADRKAALHFDLARAYAQAEGARDGDAVRHLDLADRIAPQRIRHDPVSRELLAELDTRVKRRSWELESLKHRLTGVDSL</sequence>
<dbReference type="InterPro" id="IPR001387">
    <property type="entry name" value="Cro/C1-type_HTH"/>
</dbReference>
<proteinExistence type="predicted"/>
<accession>A0A542DR44</accession>
<comment type="caution">
    <text evidence="2">The sequence shown here is derived from an EMBL/GenBank/DDBJ whole genome shotgun (WGS) entry which is preliminary data.</text>
</comment>
<gene>
    <name evidence="2" type="ORF">FB471_5265</name>
</gene>
<keyword evidence="3" id="KW-1185">Reference proteome</keyword>
<dbReference type="SMART" id="SM00530">
    <property type="entry name" value="HTH_XRE"/>
    <property type="match status" value="1"/>
</dbReference>
<name>A0A542DR44_AMYCI</name>
<dbReference type="PROSITE" id="PS50943">
    <property type="entry name" value="HTH_CROC1"/>
    <property type="match status" value="1"/>
</dbReference>
<dbReference type="OrthoDB" id="4516646at2"/>
<dbReference type="AlphaFoldDB" id="A0A542DR44"/>
<dbReference type="GO" id="GO:0003677">
    <property type="term" value="F:DNA binding"/>
    <property type="evidence" value="ECO:0007669"/>
    <property type="project" value="InterPro"/>
</dbReference>
<dbReference type="Proteomes" id="UP000320876">
    <property type="component" value="Unassembled WGS sequence"/>
</dbReference>
<dbReference type="Pfam" id="PF13560">
    <property type="entry name" value="HTH_31"/>
    <property type="match status" value="1"/>
</dbReference>
<reference evidence="2 3" key="1">
    <citation type="submission" date="2019-06" db="EMBL/GenBank/DDBJ databases">
        <title>Sequencing the genomes of 1000 actinobacteria strains.</title>
        <authorList>
            <person name="Klenk H.-P."/>
        </authorList>
    </citation>
    <scope>NUCLEOTIDE SEQUENCE [LARGE SCALE GENOMIC DNA]</scope>
    <source>
        <strain evidence="2 3">DSM 45679</strain>
    </source>
</reference>
<evidence type="ECO:0000313" key="2">
    <source>
        <dbReference type="EMBL" id="TQJ05435.1"/>
    </source>
</evidence>
<protein>
    <submittedName>
        <fullName evidence="2">Transcriptional regulator with XRE-family HTH domain</fullName>
    </submittedName>
</protein>
<dbReference type="Gene3D" id="1.10.260.40">
    <property type="entry name" value="lambda repressor-like DNA-binding domains"/>
    <property type="match status" value="1"/>
</dbReference>
<evidence type="ECO:0000313" key="3">
    <source>
        <dbReference type="Proteomes" id="UP000320876"/>
    </source>
</evidence>